<accession>A0AA91Q1N9</accession>
<evidence type="ECO:0000259" key="3">
    <source>
        <dbReference type="Pfam" id="PF12222"/>
    </source>
</evidence>
<name>A0AA91Q1N9_CLALS</name>
<dbReference type="AlphaFoldDB" id="A0AA91Q1N9"/>
<evidence type="ECO:0000313" key="5">
    <source>
        <dbReference type="Proteomes" id="UP000195602"/>
    </source>
</evidence>
<evidence type="ECO:0000256" key="1">
    <source>
        <dbReference type="SAM" id="MobiDB-lite"/>
    </source>
</evidence>
<comment type="caution">
    <text evidence="4">The sequence shown here is derived from an EMBL/GenBank/DDBJ whole genome shotgun (WGS) entry which is preliminary data.</text>
</comment>
<dbReference type="Proteomes" id="UP000195602">
    <property type="component" value="Unassembled WGS sequence"/>
</dbReference>
<feature type="region of interest" description="Disordered" evidence="1">
    <location>
        <begin position="417"/>
        <end position="443"/>
    </location>
</feature>
<organism evidence="4 5">
    <name type="scientific">Clavispora lusitaniae</name>
    <name type="common">Candida lusitaniae</name>
    <dbReference type="NCBI Taxonomy" id="36911"/>
    <lineage>
        <taxon>Eukaryota</taxon>
        <taxon>Fungi</taxon>
        <taxon>Dikarya</taxon>
        <taxon>Ascomycota</taxon>
        <taxon>Saccharomycotina</taxon>
        <taxon>Pichiomycetes</taxon>
        <taxon>Metschnikowiaceae</taxon>
        <taxon>Clavispora</taxon>
    </lineage>
</organism>
<dbReference type="InterPro" id="IPR021102">
    <property type="entry name" value="PNGase_A"/>
</dbReference>
<feature type="transmembrane region" description="Helical" evidence="2">
    <location>
        <begin position="29"/>
        <end position="49"/>
    </location>
</feature>
<dbReference type="EMBL" id="LYUB02000004">
    <property type="protein sequence ID" value="OVF09741.1"/>
    <property type="molecule type" value="Genomic_DNA"/>
</dbReference>
<keyword evidence="2" id="KW-1133">Transmembrane helix</keyword>
<dbReference type="KEGG" id="clus:A9F13_04g02387"/>
<evidence type="ECO:0000256" key="2">
    <source>
        <dbReference type="SAM" id="Phobius"/>
    </source>
</evidence>
<reference evidence="4 5" key="1">
    <citation type="submission" date="2017-04" db="EMBL/GenBank/DDBJ databases">
        <title>Draft genome of the yeast Clavispora lusitaniae type strain CBS 6936.</title>
        <authorList>
            <person name="Durrens P."/>
            <person name="Klopp C."/>
            <person name="Biteau N."/>
            <person name="Fitton-Ouhabi V."/>
            <person name="Dementhon K."/>
            <person name="Accoceberry I."/>
            <person name="Sherman D.J."/>
            <person name="Noel T."/>
        </authorList>
    </citation>
    <scope>NUCLEOTIDE SEQUENCE [LARGE SCALE GENOMIC DNA]</scope>
    <source>
        <strain evidence="4 5">CBS 6936</strain>
    </source>
</reference>
<feature type="domain" description="Peptide N-acetyl-beta-D-glucosaminyl asparaginase amidase A N-terminal" evidence="3">
    <location>
        <begin position="89"/>
        <end position="412"/>
    </location>
</feature>
<dbReference type="Pfam" id="PF12222">
    <property type="entry name" value="PNGaseA"/>
    <property type="match status" value="1"/>
</dbReference>
<evidence type="ECO:0000313" key="4">
    <source>
        <dbReference type="EMBL" id="OVF09741.1"/>
    </source>
</evidence>
<dbReference type="InterPro" id="IPR056948">
    <property type="entry name" value="PNGaseA_N"/>
</dbReference>
<proteinExistence type="predicted"/>
<protein>
    <submittedName>
        <fullName evidence="4">5-demethoxyubiquinone hydroxylase</fullName>
    </submittedName>
</protein>
<keyword evidence="2" id="KW-0812">Transmembrane</keyword>
<keyword evidence="2" id="KW-0472">Membrane</keyword>
<sequence length="619" mass="65470">MAIKLLEKDIEAGPYEPIRISNERRRGCAYVRFLLGSLVSSATLVYLVFSRNTCAFHTFFQLAPVAPIESFEVLPPVASSTLTYNVSDIVFDDVSFASSLSAPYNSPSDFNFTGGYMTLNVTAAPSAESAFSVLEVSVDGVPIWRTATPFPSVDTEVFSSTSKNISEYLSLFEANSTIEISSIEGAGSFALSLEVVLYAEPKSAVAPSKGLAVSDLFSPQGPASHVFALQDKPVKLPEAGFVATLPQVASNVTAAKISLFVSASDEEVEFYKSGVSPAGEPLASGPFRQFNLFVSGTYAGTVNPKPTLFHADKLFDGPNPWTPLVDSGTYSGFAYEVDLVALLPLLWEAEQTLEIIVVSPVQAADATPVPPPAHPISSVTNIAAGSWTVSGALLVWESALIQSASGNVVSAESSQLDSGTVVSPPKISPWQPQLTNSKASSTSNSSTISSFHFVLSDNTTSNLNVVANTTSLCFLTRQEMVLSTPVGPPGGGLAKEKTSLSSFALSTTKFKLDVQDPATNLTLYSTSTKTALPLSFRLKGEKDVAGATTASYTGKIETDVKKKVNAVAVSSVKIKEEVSGGDAVDSVVEVSYKKDADYKRKVQSVNGIIISDTAKPIVF</sequence>
<gene>
    <name evidence="4" type="ORF">A9F13_04g02387</name>
</gene>
<dbReference type="PANTHER" id="PTHR31104">
    <property type="entry name" value="PEPTIDE-N4-(N-ACETYL-BETA-GLUCOSAMINYL)ASPARAGINE AMIDASE A PROTEIN"/>
    <property type="match status" value="1"/>
</dbReference>